<evidence type="ECO:0000313" key="1">
    <source>
        <dbReference type="EMBL" id="EFO78617.1"/>
    </source>
</evidence>
<accession>A0AB72Z5P3</accession>
<reference evidence="1 2" key="1">
    <citation type="submission" date="2010-10" db="EMBL/GenBank/DDBJ databases">
        <authorList>
            <person name="Durkin A.S."/>
            <person name="Madupu R."/>
            <person name="Torralba M."/>
            <person name="Gillis M."/>
            <person name="Methe B."/>
            <person name="Sutton G."/>
            <person name="Nelson K.E."/>
        </authorList>
    </citation>
    <scope>NUCLEOTIDE SEQUENCE [LARGE SCALE GENOMIC DNA]</scope>
    <source>
        <strain evidence="1 2">JCVIHMP022</strain>
    </source>
</reference>
<dbReference type="Proteomes" id="UP000003457">
    <property type="component" value="Unassembled WGS sequence"/>
</dbReference>
<dbReference type="EMBL" id="AEHJ01000006">
    <property type="protein sequence ID" value="EFO78617.1"/>
    <property type="molecule type" value="Genomic_DNA"/>
</dbReference>
<dbReference type="AlphaFoldDB" id="A0AB72Z5P3"/>
<comment type="caution">
    <text evidence="1">The sequence shown here is derived from an EMBL/GenBank/DDBJ whole genome shotgun (WGS) entry which is preliminary data.</text>
</comment>
<name>A0AB72Z5P3_9BIFI</name>
<evidence type="ECO:0000313" key="2">
    <source>
        <dbReference type="Proteomes" id="UP000003457"/>
    </source>
</evidence>
<organism evidence="1 2">
    <name type="scientific">Bifidobacterium dentium JCVIHMP022</name>
    <dbReference type="NCBI Taxonomy" id="553191"/>
    <lineage>
        <taxon>Bacteria</taxon>
        <taxon>Bacillati</taxon>
        <taxon>Actinomycetota</taxon>
        <taxon>Actinomycetes</taxon>
        <taxon>Bifidobacteriales</taxon>
        <taxon>Bifidobacteriaceae</taxon>
        <taxon>Bifidobacterium</taxon>
    </lineage>
</organism>
<gene>
    <name evidence="1" type="ORF">HMPREF9003_1942</name>
</gene>
<proteinExistence type="predicted"/>
<protein>
    <submittedName>
        <fullName evidence="1">Uncharacterized protein</fullName>
    </submittedName>
</protein>
<sequence length="43" mass="4923">MIGRLFRRCRHDCVIARSDGCHGIVFYVLPFVFGEEAAVRMHG</sequence>